<gene>
    <name evidence="1" type="ORF">C7999DRAFT_32280</name>
</gene>
<evidence type="ECO:0000313" key="2">
    <source>
        <dbReference type="Proteomes" id="UP001303647"/>
    </source>
</evidence>
<accession>A0AAN7CS48</accession>
<dbReference type="AlphaFoldDB" id="A0AAN7CS48"/>
<dbReference type="EMBL" id="MU857656">
    <property type="protein sequence ID" value="KAK4247303.1"/>
    <property type="molecule type" value="Genomic_DNA"/>
</dbReference>
<reference evidence="1" key="1">
    <citation type="journal article" date="2023" name="Mol. Phylogenet. Evol.">
        <title>Genome-scale phylogeny and comparative genomics of the fungal order Sordariales.</title>
        <authorList>
            <person name="Hensen N."/>
            <person name="Bonometti L."/>
            <person name="Westerberg I."/>
            <person name="Brannstrom I.O."/>
            <person name="Guillou S."/>
            <person name="Cros-Aarteil S."/>
            <person name="Calhoun S."/>
            <person name="Haridas S."/>
            <person name="Kuo A."/>
            <person name="Mondo S."/>
            <person name="Pangilinan J."/>
            <person name="Riley R."/>
            <person name="LaButti K."/>
            <person name="Andreopoulos B."/>
            <person name="Lipzen A."/>
            <person name="Chen C."/>
            <person name="Yan M."/>
            <person name="Daum C."/>
            <person name="Ng V."/>
            <person name="Clum A."/>
            <person name="Steindorff A."/>
            <person name="Ohm R.A."/>
            <person name="Martin F."/>
            <person name="Silar P."/>
            <person name="Natvig D.O."/>
            <person name="Lalanne C."/>
            <person name="Gautier V."/>
            <person name="Ament-Velasquez S.L."/>
            <person name="Kruys A."/>
            <person name="Hutchinson M.I."/>
            <person name="Powell A.J."/>
            <person name="Barry K."/>
            <person name="Miller A.N."/>
            <person name="Grigoriev I.V."/>
            <person name="Debuchy R."/>
            <person name="Gladieux P."/>
            <person name="Hiltunen Thoren M."/>
            <person name="Johannesson H."/>
        </authorList>
    </citation>
    <scope>NUCLEOTIDE SEQUENCE</scope>
    <source>
        <strain evidence="1">CBS 359.72</strain>
    </source>
</reference>
<dbReference type="Proteomes" id="UP001303647">
    <property type="component" value="Unassembled WGS sequence"/>
</dbReference>
<evidence type="ECO:0000313" key="1">
    <source>
        <dbReference type="EMBL" id="KAK4247303.1"/>
    </source>
</evidence>
<proteinExistence type="predicted"/>
<reference evidence="1" key="2">
    <citation type="submission" date="2023-05" db="EMBL/GenBank/DDBJ databases">
        <authorList>
            <consortium name="Lawrence Berkeley National Laboratory"/>
            <person name="Steindorff A."/>
            <person name="Hensen N."/>
            <person name="Bonometti L."/>
            <person name="Westerberg I."/>
            <person name="Brannstrom I.O."/>
            <person name="Guillou S."/>
            <person name="Cros-Aarteil S."/>
            <person name="Calhoun S."/>
            <person name="Haridas S."/>
            <person name="Kuo A."/>
            <person name="Mondo S."/>
            <person name="Pangilinan J."/>
            <person name="Riley R."/>
            <person name="Labutti K."/>
            <person name="Andreopoulos B."/>
            <person name="Lipzen A."/>
            <person name="Chen C."/>
            <person name="Yanf M."/>
            <person name="Daum C."/>
            <person name="Ng V."/>
            <person name="Clum A."/>
            <person name="Ohm R."/>
            <person name="Martin F."/>
            <person name="Silar P."/>
            <person name="Natvig D."/>
            <person name="Lalanne C."/>
            <person name="Gautier V."/>
            <person name="Ament-Velasquez S.L."/>
            <person name="Kruys A."/>
            <person name="Hutchinson M.I."/>
            <person name="Powell A.J."/>
            <person name="Barry K."/>
            <person name="Miller A.N."/>
            <person name="Grigoriev I.V."/>
            <person name="Debuchy R."/>
            <person name="Gladieux P."/>
            <person name="Thoren M.H."/>
            <person name="Johannesson H."/>
        </authorList>
    </citation>
    <scope>NUCLEOTIDE SEQUENCE</scope>
    <source>
        <strain evidence="1">CBS 359.72</strain>
    </source>
</reference>
<name>A0AAN7CS48_9PEZI</name>
<keyword evidence="2" id="KW-1185">Reference proteome</keyword>
<organism evidence="1 2">
    <name type="scientific">Corynascus novoguineensis</name>
    <dbReference type="NCBI Taxonomy" id="1126955"/>
    <lineage>
        <taxon>Eukaryota</taxon>
        <taxon>Fungi</taxon>
        <taxon>Dikarya</taxon>
        <taxon>Ascomycota</taxon>
        <taxon>Pezizomycotina</taxon>
        <taxon>Sordariomycetes</taxon>
        <taxon>Sordariomycetidae</taxon>
        <taxon>Sordariales</taxon>
        <taxon>Chaetomiaceae</taxon>
        <taxon>Corynascus</taxon>
    </lineage>
</organism>
<comment type="caution">
    <text evidence="1">The sequence shown here is derived from an EMBL/GenBank/DDBJ whole genome shotgun (WGS) entry which is preliminary data.</text>
</comment>
<sequence>MRLVELIAAGIHQIAAILYQSDDKVHTKEHILNVVLWKEESERTDIGCRDLVLQEHPDPPPTLFYHYEYMDHQQYPYGLADVAGYWAEDRILGGITVFARGKSGTECNDIYFHSARADYTPRVWRLLDSQFNDLTEFLLSEQPSATPLPILPSDENEPRYNSWDAMAVYGIFRDPWERAIPSERPETRDVACGD</sequence>
<protein>
    <submittedName>
        <fullName evidence="1">Uncharacterized protein</fullName>
    </submittedName>
</protein>